<dbReference type="EMBL" id="CDNC01000003">
    <property type="protein sequence ID" value="CEM60801.1"/>
    <property type="molecule type" value="Genomic_DNA"/>
</dbReference>
<dbReference type="SUPFAM" id="SSF49899">
    <property type="entry name" value="Concanavalin A-like lectins/glucanases"/>
    <property type="match status" value="1"/>
</dbReference>
<dbReference type="InterPro" id="IPR013783">
    <property type="entry name" value="Ig-like_fold"/>
</dbReference>
<dbReference type="InterPro" id="IPR013320">
    <property type="entry name" value="ConA-like_dom_sf"/>
</dbReference>
<sequence>MKKKLVSIYALFLFFSMLEAEKAVVHLGGKQGWDALFYKENIKEVPGKYGNPAIGLHSSERKIHKSTDLYLSFDDTVFMDERGNYTTVDSSVLPSGAKQAKRGNGAGLFNTLNSSQGLILRPNPKSFFYGGKPVGSFSIEFWLCPKVSESGSVILRWLSSITENRQSFYQNITAAIFQNKLEWKLDGIWRDQSGKRLTVKTASRANLIPGQWSKHTLSYDESIGLLEYRINERIEALLYVTDTGREGGEVFYSMLGEAADLHIGEKYAGLIDELCVTNDFSPPAKICEIADLFDKFDKNGGRFESTIIDTGGESSQIKKLGADLTLPEQTDAAFFIRSANNRYNWTETYPEWRAVFPGEEIKNTSGKYFQIAANLYPDSSGQKTPLIHSIKVEYEKDGLPLPPSKIWAEGKDGTVTLYWSPSVDFDVKGYYIYFGDCKGEYFSDGSPVDVGNALTYTIQGLKNGRLYFFTIAAYDESGAEHIGNFSKEVWARPMAGR</sequence>
<evidence type="ECO:0000313" key="5">
    <source>
        <dbReference type="Proteomes" id="UP000042527"/>
    </source>
</evidence>
<gene>
    <name evidence="4" type="ORF">FUT82_06470</name>
    <name evidence="3" type="ORF">TPHV1_110027</name>
</gene>
<dbReference type="InterPro" id="IPR036116">
    <property type="entry name" value="FN3_sf"/>
</dbReference>
<dbReference type="PROSITE" id="PS50853">
    <property type="entry name" value="FN3"/>
    <property type="match status" value="1"/>
</dbReference>
<reference evidence="4 6" key="3">
    <citation type="submission" date="2019-08" db="EMBL/GenBank/DDBJ databases">
        <authorList>
            <person name="Kuhnert P."/>
        </authorList>
    </citation>
    <scope>NUCLEOTIDE SEQUENCE [LARGE SCALE GENOMIC DNA]</scope>
    <source>
        <strain evidence="4 6">B36.5</strain>
    </source>
</reference>
<dbReference type="AlphaFoldDB" id="A0A0B7GVV6"/>
<dbReference type="OrthoDB" id="304972at2"/>
<dbReference type="Gene3D" id="2.60.40.10">
    <property type="entry name" value="Immunoglobulins"/>
    <property type="match status" value="1"/>
</dbReference>
<dbReference type="SMART" id="SM00060">
    <property type="entry name" value="FN3"/>
    <property type="match status" value="1"/>
</dbReference>
<protein>
    <submittedName>
        <fullName evidence="3">Fibronectin type III domain protein</fullName>
    </submittedName>
    <submittedName>
        <fullName evidence="4">Fibronectin type III domain-containing protein</fullName>
    </submittedName>
</protein>
<reference evidence="3" key="2">
    <citation type="submission" date="2015-01" db="EMBL/GenBank/DDBJ databases">
        <authorList>
            <person name="Xiang T."/>
            <person name="Song Y."/>
            <person name="Huang L."/>
            <person name="Wang B."/>
            <person name="Wu P."/>
        </authorList>
    </citation>
    <scope>NUCLEOTIDE SEQUENCE [LARGE SCALE GENOMIC DNA]</scope>
    <source>
        <strain evidence="3">V1</strain>
    </source>
</reference>
<dbReference type="SUPFAM" id="SSF49265">
    <property type="entry name" value="Fibronectin type III"/>
    <property type="match status" value="1"/>
</dbReference>
<organism evidence="3 5">
    <name type="scientific">Treponema phagedenis</name>
    <dbReference type="NCBI Taxonomy" id="162"/>
    <lineage>
        <taxon>Bacteria</taxon>
        <taxon>Pseudomonadati</taxon>
        <taxon>Spirochaetota</taxon>
        <taxon>Spirochaetia</taxon>
        <taxon>Spirochaetales</taxon>
        <taxon>Treponemataceae</taxon>
        <taxon>Treponema</taxon>
    </lineage>
</organism>
<feature type="signal peptide" evidence="1">
    <location>
        <begin position="1"/>
        <end position="22"/>
    </location>
</feature>
<evidence type="ECO:0000313" key="3">
    <source>
        <dbReference type="EMBL" id="CEM60801.1"/>
    </source>
</evidence>
<feature type="chain" id="PRO_5041521872" evidence="1">
    <location>
        <begin position="23"/>
        <end position="497"/>
    </location>
</feature>
<keyword evidence="5" id="KW-1185">Reference proteome</keyword>
<name>A0A0B7GVV6_TREPH</name>
<dbReference type="RefSeq" id="WP_002696967.1">
    <property type="nucleotide sequence ID" value="NZ_CDNC01000003.1"/>
</dbReference>
<dbReference type="CDD" id="cd00063">
    <property type="entry name" value="FN3"/>
    <property type="match status" value="1"/>
</dbReference>
<reference evidence="5" key="1">
    <citation type="submission" date="2015-01" db="EMBL/GenBank/DDBJ databases">
        <authorList>
            <person name="Manzoor Shahid"/>
            <person name="Zubair Saima"/>
        </authorList>
    </citation>
    <scope>NUCLEOTIDE SEQUENCE [LARGE SCALE GENOMIC DNA]</scope>
    <source>
        <strain evidence="5">V1</strain>
    </source>
</reference>
<dbReference type="Proteomes" id="UP000042527">
    <property type="component" value="Unassembled WGS sequence"/>
</dbReference>
<dbReference type="InterPro" id="IPR003961">
    <property type="entry name" value="FN3_dom"/>
</dbReference>
<evidence type="ECO:0000256" key="1">
    <source>
        <dbReference type="SAM" id="SignalP"/>
    </source>
</evidence>
<dbReference type="EMBL" id="CP042817">
    <property type="protein sequence ID" value="QEJ97671.1"/>
    <property type="molecule type" value="Genomic_DNA"/>
</dbReference>
<feature type="domain" description="Fibronectin type-III" evidence="2">
    <location>
        <begin position="399"/>
        <end position="496"/>
    </location>
</feature>
<evidence type="ECO:0000313" key="4">
    <source>
        <dbReference type="EMBL" id="QEJ97671.1"/>
    </source>
</evidence>
<evidence type="ECO:0000313" key="6">
    <source>
        <dbReference type="Proteomes" id="UP000323594"/>
    </source>
</evidence>
<accession>A0A0B7GVV6</accession>
<dbReference type="GeneID" id="57752778"/>
<keyword evidence="1" id="KW-0732">Signal</keyword>
<dbReference type="Gene3D" id="2.60.120.200">
    <property type="match status" value="1"/>
</dbReference>
<proteinExistence type="predicted"/>
<dbReference type="Proteomes" id="UP000323594">
    <property type="component" value="Chromosome"/>
</dbReference>
<evidence type="ECO:0000259" key="2">
    <source>
        <dbReference type="PROSITE" id="PS50853"/>
    </source>
</evidence>